<gene>
    <name evidence="4" type="ORF">SEMRO_1807_G298950.1</name>
</gene>
<feature type="region of interest" description="Disordered" evidence="1">
    <location>
        <begin position="504"/>
        <end position="569"/>
    </location>
</feature>
<feature type="compositionally biased region" description="Acidic residues" evidence="1">
    <location>
        <begin position="536"/>
        <end position="558"/>
    </location>
</feature>
<dbReference type="AlphaFoldDB" id="A0A9N8ETX5"/>
<feature type="domain" description="Thioredoxin" evidence="3">
    <location>
        <begin position="323"/>
        <end position="461"/>
    </location>
</feature>
<dbReference type="PANTHER" id="PTHR45672">
    <property type="entry name" value="PROTEIN DISULFIDE-ISOMERASE C17H9.14C-RELATED"/>
    <property type="match status" value="1"/>
</dbReference>
<keyword evidence="2" id="KW-0812">Transmembrane</keyword>
<dbReference type="EMBL" id="CAICTM010001805">
    <property type="protein sequence ID" value="CAB9526305.1"/>
    <property type="molecule type" value="Genomic_DNA"/>
</dbReference>
<keyword evidence="5" id="KW-1185">Reference proteome</keyword>
<dbReference type="InterPro" id="IPR036249">
    <property type="entry name" value="Thioredoxin-like_sf"/>
</dbReference>
<accession>A0A9N8ETX5</accession>
<evidence type="ECO:0000256" key="2">
    <source>
        <dbReference type="SAM" id="Phobius"/>
    </source>
</evidence>
<dbReference type="OrthoDB" id="72053at2759"/>
<dbReference type="PROSITE" id="PS51352">
    <property type="entry name" value="THIOREDOXIN_2"/>
    <property type="match status" value="2"/>
</dbReference>
<dbReference type="PANTHER" id="PTHR45672:SF11">
    <property type="entry name" value="PROTEIN DISULFIDE-ISOMERASE C17H9.14C"/>
    <property type="match status" value="1"/>
</dbReference>
<feature type="compositionally biased region" description="Acidic residues" evidence="1">
    <location>
        <begin position="33"/>
        <end position="53"/>
    </location>
</feature>
<evidence type="ECO:0000313" key="4">
    <source>
        <dbReference type="EMBL" id="CAB9526305.1"/>
    </source>
</evidence>
<feature type="region of interest" description="Disordered" evidence="1">
    <location>
        <begin position="1"/>
        <end position="57"/>
    </location>
</feature>
<dbReference type="InterPro" id="IPR051063">
    <property type="entry name" value="PDI"/>
</dbReference>
<keyword evidence="2" id="KW-1133">Transmembrane helix</keyword>
<dbReference type="GO" id="GO:0006457">
    <property type="term" value="P:protein folding"/>
    <property type="evidence" value="ECO:0007669"/>
    <property type="project" value="TreeGrafter"/>
</dbReference>
<dbReference type="GO" id="GO:0005783">
    <property type="term" value="C:endoplasmic reticulum"/>
    <property type="evidence" value="ECO:0007669"/>
    <property type="project" value="TreeGrafter"/>
</dbReference>
<dbReference type="CDD" id="cd02961">
    <property type="entry name" value="PDI_a_family"/>
    <property type="match status" value="2"/>
</dbReference>
<feature type="transmembrane region" description="Helical" evidence="2">
    <location>
        <begin position="67"/>
        <end position="87"/>
    </location>
</feature>
<dbReference type="Pfam" id="PF00085">
    <property type="entry name" value="Thioredoxin"/>
    <property type="match status" value="2"/>
</dbReference>
<evidence type="ECO:0000313" key="5">
    <source>
        <dbReference type="Proteomes" id="UP001153069"/>
    </source>
</evidence>
<keyword evidence="2" id="KW-0472">Membrane</keyword>
<dbReference type="SUPFAM" id="SSF52833">
    <property type="entry name" value="Thioredoxin-like"/>
    <property type="match status" value="2"/>
</dbReference>
<name>A0A9N8ETX5_9STRA</name>
<evidence type="ECO:0000259" key="3">
    <source>
        <dbReference type="PROSITE" id="PS51352"/>
    </source>
</evidence>
<organism evidence="4 5">
    <name type="scientific">Seminavis robusta</name>
    <dbReference type="NCBI Taxonomy" id="568900"/>
    <lineage>
        <taxon>Eukaryota</taxon>
        <taxon>Sar</taxon>
        <taxon>Stramenopiles</taxon>
        <taxon>Ochrophyta</taxon>
        <taxon>Bacillariophyta</taxon>
        <taxon>Bacillariophyceae</taxon>
        <taxon>Bacillariophycidae</taxon>
        <taxon>Naviculales</taxon>
        <taxon>Naviculaceae</taxon>
        <taxon>Seminavis</taxon>
    </lineage>
</organism>
<evidence type="ECO:0000256" key="1">
    <source>
        <dbReference type="SAM" id="MobiDB-lite"/>
    </source>
</evidence>
<dbReference type="InterPro" id="IPR013766">
    <property type="entry name" value="Thioredoxin_domain"/>
</dbReference>
<feature type="domain" description="Thioredoxin" evidence="3">
    <location>
        <begin position="116"/>
        <end position="253"/>
    </location>
</feature>
<sequence>MEYIPPTEELVPHAEDPPIMEEDIEEPKLGPDHEEDADVEESIVDDDEKDDEFVSTKKAKTTKPREINLCLCLALIATFVAALSSIYQSTAEWKPALRSRYDGGDEEWPLQVTMAPRVISPKQLATTRDLTKDSKAVTFLDDNTFDDYLQEHPRVFVAYLAPWCSWSQRLAPIWDDFASRAQNENRDYKVVAVNCYPPNGWPSAGPSSTVCRRERLMAFPTMQWYRGGIKSCSAYKSNRTVEAFVQYADEEMGLVVAPTNKDAIEDVPKVLVVEEEKPLRLEGVPSQDRLEKMEFAEGKMERTPAESKPALRSWYDGGDEEWLQQVTMAPRVISPKQLANSRDLTKDSKAVTFLDDNTFDEYLQEHPRVFVAYLAPWCRWSQRLAPIWDDFASRAQNENRDYKVVAVNCYPNGRPSTVCRRERLMAFPTMQWYRGGIKSCSAYKSNRTVEAFVQYADEEMGLVVAPTNKGAIEDVPKVLVVEEEKPLRLEEIPSQDRLEKMEFAEGKMEQTPAESTEGQPEALEIEEKNKQPNTGDVEEDGDEDSGAEEEELEEEEQRYDEWQTWFASS</sequence>
<dbReference type="Gene3D" id="3.40.30.10">
    <property type="entry name" value="Glutaredoxin"/>
    <property type="match status" value="2"/>
</dbReference>
<dbReference type="Proteomes" id="UP001153069">
    <property type="component" value="Unassembled WGS sequence"/>
</dbReference>
<dbReference type="GO" id="GO:0003756">
    <property type="term" value="F:protein disulfide isomerase activity"/>
    <property type="evidence" value="ECO:0007669"/>
    <property type="project" value="TreeGrafter"/>
</dbReference>
<proteinExistence type="predicted"/>
<reference evidence="4" key="1">
    <citation type="submission" date="2020-06" db="EMBL/GenBank/DDBJ databases">
        <authorList>
            <consortium name="Plant Systems Biology data submission"/>
        </authorList>
    </citation>
    <scope>NUCLEOTIDE SEQUENCE</scope>
    <source>
        <strain evidence="4">D6</strain>
    </source>
</reference>
<comment type="caution">
    <text evidence="4">The sequence shown here is derived from an EMBL/GenBank/DDBJ whole genome shotgun (WGS) entry which is preliminary data.</text>
</comment>
<protein>
    <submittedName>
        <fullName evidence="4">Reticulum resident protein 44</fullName>
    </submittedName>
</protein>